<comment type="caution">
    <text evidence="3">The sequence shown here is derived from an EMBL/GenBank/DDBJ whole genome shotgun (WGS) entry which is preliminary data.</text>
</comment>
<evidence type="ECO:0000259" key="2">
    <source>
        <dbReference type="Pfam" id="PF04069"/>
    </source>
</evidence>
<dbReference type="GO" id="GO:0033265">
    <property type="term" value="F:choline binding"/>
    <property type="evidence" value="ECO:0007669"/>
    <property type="project" value="InterPro"/>
</dbReference>
<feature type="signal peptide" evidence="1">
    <location>
        <begin position="1"/>
        <end position="28"/>
    </location>
</feature>
<keyword evidence="1" id="KW-0732">Signal</keyword>
<dbReference type="AlphaFoldDB" id="A0A847S3V7"/>
<accession>A0A847S3V7</accession>
<dbReference type="Gene3D" id="3.40.190.100">
    <property type="entry name" value="Glycine betaine-binding periplasmic protein, domain 2"/>
    <property type="match status" value="1"/>
</dbReference>
<name>A0A847S3V7_9NEIS</name>
<feature type="domain" description="ABC-type glycine betaine transport system substrate-binding" evidence="2">
    <location>
        <begin position="36"/>
        <end position="289"/>
    </location>
</feature>
<dbReference type="Proteomes" id="UP000587991">
    <property type="component" value="Unassembled WGS sequence"/>
</dbReference>
<dbReference type="InterPro" id="IPR017783">
    <property type="entry name" value="ABC_choline_sub-bd"/>
</dbReference>
<dbReference type="CDD" id="cd13640">
    <property type="entry name" value="PBP2_ChoX"/>
    <property type="match status" value="1"/>
</dbReference>
<gene>
    <name evidence="3" type="primary">choX</name>
    <name evidence="3" type="ORF">HF682_01570</name>
</gene>
<organism evidence="3 4">
    <name type="scientific">Leeia aquatica</name>
    <dbReference type="NCBI Taxonomy" id="2725557"/>
    <lineage>
        <taxon>Bacteria</taxon>
        <taxon>Pseudomonadati</taxon>
        <taxon>Pseudomonadota</taxon>
        <taxon>Betaproteobacteria</taxon>
        <taxon>Neisseriales</taxon>
        <taxon>Leeiaceae</taxon>
        <taxon>Leeia</taxon>
    </lineage>
</organism>
<evidence type="ECO:0000256" key="1">
    <source>
        <dbReference type="SAM" id="SignalP"/>
    </source>
</evidence>
<evidence type="ECO:0000313" key="3">
    <source>
        <dbReference type="EMBL" id="NLR73847.1"/>
    </source>
</evidence>
<dbReference type="InterPro" id="IPR007210">
    <property type="entry name" value="ABC_Gly_betaine_transp_sub-bd"/>
</dbReference>
<proteinExistence type="predicted"/>
<dbReference type="Gene3D" id="3.40.190.10">
    <property type="entry name" value="Periplasmic binding protein-like II"/>
    <property type="match status" value="1"/>
</dbReference>
<dbReference type="GO" id="GO:0043190">
    <property type="term" value="C:ATP-binding cassette (ABC) transporter complex"/>
    <property type="evidence" value="ECO:0007669"/>
    <property type="project" value="InterPro"/>
</dbReference>
<sequence length="319" mass="34728">MQFALRAKPLGLSLLSAASVLVTLPAGAAESEQCASVRIAEVDWTDITATTALTTTVLRGLGYKVLPVVGTVQATFNGLKSKKYDFFLGYWKPSMDADIAPFVKSGDVKVLPTPNLTGAKYTLAVPSYAAEGGLKAFADLVKFKEKLGYNIYGIEPGNDGNRLIRDMIDKNTFNLKDFLLVEWGEKGMLSEVQRAVGQKRWIVFLAWEPHPMNVNYKLTYLSGGDKVFGPNFGEAKVYTVVAPDYMQRCSNVAKLLNNLQFSLKMENEVMGALMDKVKPDAAAKAWLAKNPDVLKTWLNGVTTLDGKDGLAAVTASLGQ</sequence>
<dbReference type="EMBL" id="JABAIM010000001">
    <property type="protein sequence ID" value="NLR73847.1"/>
    <property type="molecule type" value="Genomic_DNA"/>
</dbReference>
<evidence type="ECO:0000313" key="4">
    <source>
        <dbReference type="Proteomes" id="UP000587991"/>
    </source>
</evidence>
<dbReference type="GO" id="GO:0042597">
    <property type="term" value="C:periplasmic space"/>
    <property type="evidence" value="ECO:0007669"/>
    <property type="project" value="InterPro"/>
</dbReference>
<protein>
    <submittedName>
        <fullName evidence="3">Choline ABC transporter substrate-binding protein</fullName>
    </submittedName>
</protein>
<dbReference type="NCBIfam" id="TIGR03414">
    <property type="entry name" value="ABC_choline_bnd"/>
    <property type="match status" value="1"/>
</dbReference>
<dbReference type="SUPFAM" id="SSF53850">
    <property type="entry name" value="Periplasmic binding protein-like II"/>
    <property type="match status" value="1"/>
</dbReference>
<feature type="chain" id="PRO_5032810712" evidence="1">
    <location>
        <begin position="29"/>
        <end position="319"/>
    </location>
</feature>
<keyword evidence="4" id="KW-1185">Reference proteome</keyword>
<reference evidence="3 4" key="1">
    <citation type="submission" date="2020-04" db="EMBL/GenBank/DDBJ databases">
        <title>Draft genome of Leeia sp. IMCC25680.</title>
        <authorList>
            <person name="Song J."/>
            <person name="Cho J.-C."/>
        </authorList>
    </citation>
    <scope>NUCLEOTIDE SEQUENCE [LARGE SCALE GENOMIC DNA]</scope>
    <source>
        <strain evidence="3 4">IMCC25680</strain>
    </source>
</reference>
<dbReference type="RefSeq" id="WP_168875502.1">
    <property type="nucleotide sequence ID" value="NZ_JABAIM010000001.1"/>
</dbReference>
<dbReference type="GO" id="GO:0015871">
    <property type="term" value="P:choline transport"/>
    <property type="evidence" value="ECO:0007669"/>
    <property type="project" value="InterPro"/>
</dbReference>
<dbReference type="Pfam" id="PF04069">
    <property type="entry name" value="OpuAC"/>
    <property type="match status" value="1"/>
</dbReference>
<dbReference type="GO" id="GO:0022857">
    <property type="term" value="F:transmembrane transporter activity"/>
    <property type="evidence" value="ECO:0007669"/>
    <property type="project" value="InterPro"/>
</dbReference>